<gene>
    <name evidence="8" type="ORF">C8A04DRAFT_12063</name>
</gene>
<evidence type="ECO:0000256" key="1">
    <source>
        <dbReference type="ARBA" id="ARBA00004123"/>
    </source>
</evidence>
<evidence type="ECO:0000256" key="3">
    <source>
        <dbReference type="ARBA" id="ARBA00022448"/>
    </source>
</evidence>
<evidence type="ECO:0000313" key="9">
    <source>
        <dbReference type="Proteomes" id="UP001302676"/>
    </source>
</evidence>
<dbReference type="GO" id="GO:0005737">
    <property type="term" value="C:cytoplasm"/>
    <property type="evidence" value="ECO:0007669"/>
    <property type="project" value="UniProtKB-SubCell"/>
</dbReference>
<comment type="subcellular location">
    <subcellularLocation>
        <location evidence="2">Cytoplasm</location>
    </subcellularLocation>
    <subcellularLocation>
        <location evidence="1">Nucleus</location>
    </subcellularLocation>
</comment>
<keyword evidence="4" id="KW-0963">Cytoplasm</keyword>
<dbReference type="RefSeq" id="XP_062637124.1">
    <property type="nucleotide sequence ID" value="XM_062777206.1"/>
</dbReference>
<evidence type="ECO:0000256" key="2">
    <source>
        <dbReference type="ARBA" id="ARBA00004496"/>
    </source>
</evidence>
<keyword evidence="3" id="KW-0813">Transport</keyword>
<name>A0AAN6ZMV4_9PEZI</name>
<accession>A0AAN6ZMV4</accession>
<evidence type="ECO:0000256" key="5">
    <source>
        <dbReference type="ARBA" id="ARBA00022517"/>
    </source>
</evidence>
<dbReference type="PANTHER" id="PTHR28280">
    <property type="entry name" value="SHUTTLING PRE-60S FACTOR ECM1"/>
    <property type="match status" value="1"/>
</dbReference>
<reference evidence="8" key="1">
    <citation type="journal article" date="2023" name="Mol. Phylogenet. Evol.">
        <title>Genome-scale phylogeny and comparative genomics of the fungal order Sordariales.</title>
        <authorList>
            <person name="Hensen N."/>
            <person name="Bonometti L."/>
            <person name="Westerberg I."/>
            <person name="Brannstrom I.O."/>
            <person name="Guillou S."/>
            <person name="Cros-Aarteil S."/>
            <person name="Calhoun S."/>
            <person name="Haridas S."/>
            <person name="Kuo A."/>
            <person name="Mondo S."/>
            <person name="Pangilinan J."/>
            <person name="Riley R."/>
            <person name="LaButti K."/>
            <person name="Andreopoulos B."/>
            <person name="Lipzen A."/>
            <person name="Chen C."/>
            <person name="Yan M."/>
            <person name="Daum C."/>
            <person name="Ng V."/>
            <person name="Clum A."/>
            <person name="Steindorff A."/>
            <person name="Ohm R.A."/>
            <person name="Martin F."/>
            <person name="Silar P."/>
            <person name="Natvig D.O."/>
            <person name="Lalanne C."/>
            <person name="Gautier V."/>
            <person name="Ament-Velasquez S.L."/>
            <person name="Kruys A."/>
            <person name="Hutchinson M.I."/>
            <person name="Powell A.J."/>
            <person name="Barry K."/>
            <person name="Miller A.N."/>
            <person name="Grigoriev I.V."/>
            <person name="Debuchy R."/>
            <person name="Gladieux P."/>
            <person name="Hiltunen Thoren M."/>
            <person name="Johannesson H."/>
        </authorList>
    </citation>
    <scope>NUCLEOTIDE SEQUENCE</scope>
    <source>
        <strain evidence="8">CBS 141.50</strain>
    </source>
</reference>
<feature type="compositionally biased region" description="Basic residues" evidence="7">
    <location>
        <begin position="8"/>
        <end position="21"/>
    </location>
</feature>
<keyword evidence="6" id="KW-0539">Nucleus</keyword>
<dbReference type="GO" id="GO:0005730">
    <property type="term" value="C:nucleolus"/>
    <property type="evidence" value="ECO:0007669"/>
    <property type="project" value="TreeGrafter"/>
</dbReference>
<dbReference type="GO" id="GO:0000055">
    <property type="term" value="P:ribosomal large subunit export from nucleus"/>
    <property type="evidence" value="ECO:0007669"/>
    <property type="project" value="TreeGrafter"/>
</dbReference>
<feature type="compositionally biased region" description="Polar residues" evidence="7">
    <location>
        <begin position="24"/>
        <end position="41"/>
    </location>
</feature>
<reference evidence="8" key="2">
    <citation type="submission" date="2023-05" db="EMBL/GenBank/DDBJ databases">
        <authorList>
            <consortium name="Lawrence Berkeley National Laboratory"/>
            <person name="Steindorff A."/>
            <person name="Hensen N."/>
            <person name="Bonometti L."/>
            <person name="Westerberg I."/>
            <person name="Brannstrom I.O."/>
            <person name="Guillou S."/>
            <person name="Cros-Aarteil S."/>
            <person name="Calhoun S."/>
            <person name="Haridas S."/>
            <person name="Kuo A."/>
            <person name="Mondo S."/>
            <person name="Pangilinan J."/>
            <person name="Riley R."/>
            <person name="Labutti K."/>
            <person name="Andreopoulos B."/>
            <person name="Lipzen A."/>
            <person name="Chen C."/>
            <person name="Yanf M."/>
            <person name="Daum C."/>
            <person name="Ng V."/>
            <person name="Clum A."/>
            <person name="Ohm R."/>
            <person name="Martin F."/>
            <person name="Silar P."/>
            <person name="Natvig D."/>
            <person name="Lalanne C."/>
            <person name="Gautier V."/>
            <person name="Ament-Velasquez S.L."/>
            <person name="Kruys A."/>
            <person name="Hutchinson M.I."/>
            <person name="Powell A.J."/>
            <person name="Barry K."/>
            <person name="Miller A.N."/>
            <person name="Grigoriev I.V."/>
            <person name="Debuchy R."/>
            <person name="Gladieux P."/>
            <person name="Thoren M.H."/>
            <person name="Johannesson H."/>
        </authorList>
    </citation>
    <scope>NUCLEOTIDE SEQUENCE</scope>
    <source>
        <strain evidence="8">CBS 141.50</strain>
    </source>
</reference>
<sequence length="188" mass="20708">MAKGVIQKGRRGPSIHSRAARRATSPSINTDRSLKNAQLPQESVDRRPTVLATHHASGITKKAKSGRKAMLSSKARRRQEKNMDRAEAIMDRTAVKVQKSKGHARVIHSRKKTWDEINKDAFDHEEPVKISKKAQAKMDEDAMVEAFYADDGDEEMAGAEEVGEVVSVLEAAPIAGPVSATEQEEEIL</sequence>
<dbReference type="Proteomes" id="UP001302676">
    <property type="component" value="Unassembled WGS sequence"/>
</dbReference>
<proteinExistence type="predicted"/>
<dbReference type="AlphaFoldDB" id="A0AAN6ZMV4"/>
<evidence type="ECO:0000313" key="8">
    <source>
        <dbReference type="EMBL" id="KAK4143753.1"/>
    </source>
</evidence>
<dbReference type="InterPro" id="IPR022784">
    <property type="entry name" value="Ribosome_bgen_Alb1"/>
</dbReference>
<evidence type="ECO:0000256" key="6">
    <source>
        <dbReference type="ARBA" id="ARBA00023242"/>
    </source>
</evidence>
<evidence type="ECO:0000256" key="7">
    <source>
        <dbReference type="SAM" id="MobiDB-lite"/>
    </source>
</evidence>
<dbReference type="GeneID" id="87813819"/>
<dbReference type="PANTHER" id="PTHR28280:SF1">
    <property type="entry name" value="SHUTTLING PRE-60S FACTOR ECM1"/>
    <property type="match status" value="1"/>
</dbReference>
<keyword evidence="5" id="KW-0690">Ribosome biogenesis</keyword>
<organism evidence="8 9">
    <name type="scientific">Dichotomopilus funicola</name>
    <dbReference type="NCBI Taxonomy" id="1934379"/>
    <lineage>
        <taxon>Eukaryota</taxon>
        <taxon>Fungi</taxon>
        <taxon>Dikarya</taxon>
        <taxon>Ascomycota</taxon>
        <taxon>Pezizomycotina</taxon>
        <taxon>Sordariomycetes</taxon>
        <taxon>Sordariomycetidae</taxon>
        <taxon>Sordariales</taxon>
        <taxon>Chaetomiaceae</taxon>
        <taxon>Dichotomopilus</taxon>
    </lineage>
</organism>
<dbReference type="EMBL" id="MU853583">
    <property type="protein sequence ID" value="KAK4143753.1"/>
    <property type="molecule type" value="Genomic_DNA"/>
</dbReference>
<protein>
    <submittedName>
        <fullName evidence="8">Alb1-domain-containing protein</fullName>
    </submittedName>
</protein>
<dbReference type="GO" id="GO:0030687">
    <property type="term" value="C:preribosome, large subunit precursor"/>
    <property type="evidence" value="ECO:0007669"/>
    <property type="project" value="TreeGrafter"/>
</dbReference>
<feature type="region of interest" description="Disordered" evidence="7">
    <location>
        <begin position="1"/>
        <end position="85"/>
    </location>
</feature>
<comment type="caution">
    <text evidence="8">The sequence shown here is derived from an EMBL/GenBank/DDBJ whole genome shotgun (WGS) entry which is preliminary data.</text>
</comment>
<keyword evidence="9" id="KW-1185">Reference proteome</keyword>
<dbReference type="InterPro" id="IPR053278">
    <property type="entry name" value="Pre-60S_factor_ECM1"/>
</dbReference>
<evidence type="ECO:0000256" key="4">
    <source>
        <dbReference type="ARBA" id="ARBA00022490"/>
    </source>
</evidence>
<dbReference type="Pfam" id="PF09135">
    <property type="entry name" value="Alb1"/>
    <property type="match status" value="1"/>
</dbReference>